<evidence type="ECO:0000313" key="3">
    <source>
        <dbReference type="Proteomes" id="UP000198802"/>
    </source>
</evidence>
<evidence type="ECO:0000256" key="1">
    <source>
        <dbReference type="SAM" id="MobiDB-lite"/>
    </source>
</evidence>
<reference evidence="3" key="1">
    <citation type="submission" date="2015-11" db="EMBL/GenBank/DDBJ databases">
        <authorList>
            <person name="Varghese N."/>
        </authorList>
    </citation>
    <scope>NUCLEOTIDE SEQUENCE [LARGE SCALE GENOMIC DNA]</scope>
    <source>
        <strain evidence="3">DSM 45899</strain>
    </source>
</reference>
<dbReference type="Proteomes" id="UP000198802">
    <property type="component" value="Unassembled WGS sequence"/>
</dbReference>
<protein>
    <submittedName>
        <fullName evidence="2">Uncharacterized protein</fullName>
    </submittedName>
</protein>
<accession>A0A0S4QFA9</accession>
<organism evidence="2 3">
    <name type="scientific">Parafrankia irregularis</name>
    <dbReference type="NCBI Taxonomy" id="795642"/>
    <lineage>
        <taxon>Bacteria</taxon>
        <taxon>Bacillati</taxon>
        <taxon>Actinomycetota</taxon>
        <taxon>Actinomycetes</taxon>
        <taxon>Frankiales</taxon>
        <taxon>Frankiaceae</taxon>
        <taxon>Parafrankia</taxon>
    </lineage>
</organism>
<gene>
    <name evidence="2" type="ORF">Ga0074812_101430</name>
</gene>
<feature type="region of interest" description="Disordered" evidence="1">
    <location>
        <begin position="73"/>
        <end position="92"/>
    </location>
</feature>
<feature type="region of interest" description="Disordered" evidence="1">
    <location>
        <begin position="1"/>
        <end position="33"/>
    </location>
</feature>
<dbReference type="AlphaFoldDB" id="A0A0S4QFA9"/>
<evidence type="ECO:0000313" key="2">
    <source>
        <dbReference type="EMBL" id="CUU53929.1"/>
    </source>
</evidence>
<name>A0A0S4QFA9_9ACTN</name>
<keyword evidence="3" id="KW-1185">Reference proteome</keyword>
<proteinExistence type="predicted"/>
<dbReference type="EMBL" id="FAOZ01000001">
    <property type="protein sequence ID" value="CUU53929.1"/>
    <property type="molecule type" value="Genomic_DNA"/>
</dbReference>
<sequence length="285" mass="29058">MRGAAGWPAHRELPGETSSGVPEGGRTRVRRERRPGRCFHRMVACRRSRRRGPVGPVDPLTARAASRVGVPGVGVPATSADEGSVRAGGVPEPQDLDYRFDLDLGELVPGAGVVARGVRLDGAALTLFFVLRPCAGAAASPGPAASPGAAASSGRALAVSPAQPLFMCFYRPGAPVDDGLAGLPVACAAVEVAGSRCRATFPPPVTSTCRVRFGLRPWRAGRGPEPGCARGVDLVGRDDHRGGVDRTGPSACGPGGDLCLDLRTGRAVFVPADAGKTGSTGESVG</sequence>